<reference evidence="14" key="1">
    <citation type="submission" date="2022-09" db="EMBL/GenBank/DDBJ databases">
        <title>Genome analysis and characterization of larvicidal activity of Brevibacillus strains.</title>
        <authorList>
            <person name="Patrusheva E.V."/>
            <person name="Izotova A.O."/>
            <person name="Toshchakov S.V."/>
            <person name="Sineoky S.P."/>
        </authorList>
    </citation>
    <scope>NUCLEOTIDE SEQUENCE</scope>
    <source>
        <strain evidence="14">VKPM_B-13247</strain>
    </source>
</reference>
<feature type="domain" description="Carrier" evidence="11">
    <location>
        <begin position="2054"/>
        <end position="2131"/>
    </location>
</feature>
<dbReference type="InterPro" id="IPR014030">
    <property type="entry name" value="Ketoacyl_synth_N"/>
</dbReference>
<dbReference type="FunFam" id="3.40.47.10:FF:000019">
    <property type="entry name" value="Polyketide synthase type I"/>
    <property type="match status" value="1"/>
</dbReference>
<evidence type="ECO:0000259" key="13">
    <source>
        <dbReference type="PROSITE" id="PS52019"/>
    </source>
</evidence>
<dbReference type="Pfam" id="PF00550">
    <property type="entry name" value="PP-binding"/>
    <property type="match status" value="2"/>
</dbReference>
<dbReference type="SUPFAM" id="SSF47336">
    <property type="entry name" value="ACP-like"/>
    <property type="match status" value="2"/>
</dbReference>
<dbReference type="InterPro" id="IPR057326">
    <property type="entry name" value="KR_dom"/>
</dbReference>
<dbReference type="PANTHER" id="PTHR43775">
    <property type="entry name" value="FATTY ACID SYNTHASE"/>
    <property type="match status" value="1"/>
</dbReference>
<dbReference type="InterPro" id="IPR016039">
    <property type="entry name" value="Thiolase-like"/>
</dbReference>
<organism evidence="14 15">
    <name type="scientific">Brevibacillus laterosporus</name>
    <name type="common">Bacillus laterosporus</name>
    <dbReference type="NCBI Taxonomy" id="1465"/>
    <lineage>
        <taxon>Bacteria</taxon>
        <taxon>Bacillati</taxon>
        <taxon>Bacillota</taxon>
        <taxon>Bacilli</taxon>
        <taxon>Bacillales</taxon>
        <taxon>Paenibacillaceae</taxon>
        <taxon>Brevibacillus</taxon>
    </lineage>
</organism>
<keyword evidence="7" id="KW-0808">Transferase</keyword>
<dbReference type="CDD" id="cd00833">
    <property type="entry name" value="PKS"/>
    <property type="match status" value="1"/>
</dbReference>
<protein>
    <submittedName>
        <fullName evidence="14">SDR family NAD(P)-dependent oxidoreductase</fullName>
    </submittedName>
</protein>
<dbReference type="GO" id="GO:0005886">
    <property type="term" value="C:plasma membrane"/>
    <property type="evidence" value="ECO:0007669"/>
    <property type="project" value="TreeGrafter"/>
</dbReference>
<dbReference type="GO" id="GO:0005737">
    <property type="term" value="C:cytoplasm"/>
    <property type="evidence" value="ECO:0007669"/>
    <property type="project" value="UniProtKB-SubCell"/>
</dbReference>
<proteinExistence type="predicted"/>
<keyword evidence="8" id="KW-0677">Repeat</keyword>
<dbReference type="PROSITE" id="PS52004">
    <property type="entry name" value="KS3_2"/>
    <property type="match status" value="1"/>
</dbReference>
<evidence type="ECO:0000313" key="14">
    <source>
        <dbReference type="EMBL" id="MCZ0805573.1"/>
    </source>
</evidence>
<evidence type="ECO:0000256" key="8">
    <source>
        <dbReference type="ARBA" id="ARBA00022737"/>
    </source>
</evidence>
<evidence type="ECO:0000259" key="12">
    <source>
        <dbReference type="PROSITE" id="PS52004"/>
    </source>
</evidence>
<dbReference type="Proteomes" id="UP001077662">
    <property type="component" value="Unassembled WGS sequence"/>
</dbReference>
<dbReference type="PANTHER" id="PTHR43775:SF37">
    <property type="entry name" value="SI:DKEY-61P9.11"/>
    <property type="match status" value="1"/>
</dbReference>
<gene>
    <name evidence="14" type="ORF">O0554_01385</name>
</gene>
<dbReference type="InterPro" id="IPR049552">
    <property type="entry name" value="PKS_DH_N"/>
</dbReference>
<evidence type="ECO:0000259" key="11">
    <source>
        <dbReference type="PROSITE" id="PS50075"/>
    </source>
</evidence>
<dbReference type="InterPro" id="IPR036736">
    <property type="entry name" value="ACP-like_sf"/>
</dbReference>
<dbReference type="Gene3D" id="3.10.129.10">
    <property type="entry name" value="Hotdog Thioesterase"/>
    <property type="match status" value="1"/>
</dbReference>
<dbReference type="GO" id="GO:0004312">
    <property type="term" value="F:fatty acid synthase activity"/>
    <property type="evidence" value="ECO:0007669"/>
    <property type="project" value="TreeGrafter"/>
</dbReference>
<dbReference type="InterPro" id="IPR036291">
    <property type="entry name" value="NAD(P)-bd_dom_sf"/>
</dbReference>
<evidence type="ECO:0000256" key="4">
    <source>
        <dbReference type="ARBA" id="ARBA00022450"/>
    </source>
</evidence>
<feature type="domain" description="Carrier" evidence="11">
    <location>
        <begin position="775"/>
        <end position="851"/>
    </location>
</feature>
<evidence type="ECO:0000256" key="6">
    <source>
        <dbReference type="ARBA" id="ARBA00022553"/>
    </source>
</evidence>
<dbReference type="Pfam" id="PF00109">
    <property type="entry name" value="ketoacyl-synt"/>
    <property type="match status" value="1"/>
</dbReference>
<sequence>MEGFLQYIFSEVKSNRLSKKAATSLIRQFQTKPVSTEAGFVHPLLHRNTSDLTEQRFSSTFTGQEVFFRNDRSVGKQSFLGLAHLEMARAALEKASGADRGAFVPVRLQNVRWAQPVVTSEKPIQIHIGLYPEKSGEIAFEIYSETNKSGCEGLVYSQGHAILLPDDFEVPHVDILSLIDTCEKITSISEHGNDTISAVGDTSAFVFQNGEEIYIGEGQILVSLAITNLEWRESFVLQPDVMDEILTRSLGYLMGTQETTRLLPMSLEEIEIYQRCSSKIWALIRYRDPRAGSNTFEEIDMDIYGEHGSLCARMKGLTMSVRKTDLKQSLPNSSTFLLQPHWVEQEYVQQNTIPDYTDHLVILCEPNGVSLKKLEQQLNGVRFLTLESMENRIEERFQRYTVQLFEEIQRIIQEKPKGKVLIQIIIGMTEEQQTCSGLMGLLKTAQLENPKLLVQLIEMDDQDQLVSRIVENVRCVSNQHIRYQDGKRFISEWKESVISHGLADIPWKNGGNYLITGGAGGLGFIFAEEIVRQVKNATIILTGRSTLGKQAESKINKLQEYGSRIEYRQIDITQETAVISLIQSIQNELGGLQGIIHGAGVIRDSFIFKKTQEELIEVLAPKVTGLVNLDQASRNVNLDFFAIFSSLAGVFGNPGQSDYAAANAFMDRYAIYRNRLTTRKERKGKTISINWPLWKAGGMQVDEENEKVLFDKMGMTAMPSQMGVQAFYHALASGLSNIMVFHGHYPNVQQFLACAPPEGQEPFITEMAVEVELQLLLEKTLHQLKVLFGDITKLDVDKIEADELLEIYGIDSIMITELNQRLASIFGDLSKTLFYEYQTLRALSAYLVSDFPKACLNWVGIAKKPQPKPKMDVEPNNLESDIPLLSSWRAGKKTTRGYRDIDESREPIAIIGISGRYPQARNLDEYWSQLVAGKDCVTEIPKDRWPLEGFYHPNPQDAVAQGKSYSKWGGFLEECTSFDPLFFNISPFEANSMDPQERLFVESCWEVLEDAGYTRERLSSRFNSRVGVFAGITKTGFNLYGPDLRKQGERITPFTSFSSVANRVSYLFNLRGPSMPIDTMCSSSLTAIHEACEHIYRGECEMALAGGVNLYLHPSNYVELCSHRMLSTDGKCKSFGKGGNGFVPGEGVGVILLKRLSQAIEDRDHIYATIKSTSINHGGKTNGYTVPNPTAQGELIRAALDKVGINARTISYIEAHGTGTELGDPIEMTGLTQAFQKDTQDKGFCAIGSVKSNIGHLEAAAGIAGVTKIVLQMKHQKLVPSLYAKELNPNIRFEQSPFVVQQELTEWKRPTVIMNGEVKEYPRVAGISSFGAGGANAHILIEEYMEDNQELTSLEITQQNPVIFVLSAKNEERLFEQAKKLLHAIQKQSFSNENLADMAYTLQVGREAMEERLALIVSSLDELEQKLQQFLYGKQGIADLYRGQVKPNKETFGIFAADEELQEGINQWIHRRKYSKLLHFWVKGLTFDWNKLYGDSKPRCISMPTYSFARETYWLPKGKSSIYAEQPMTNSRGIGSRADYLEIIDASSENVEPSHAENIMLTPVWDEALAHSSPIFLSPTDRIAMIGGNQESREHVQKQYPNAHVLEISPEAKAEDIAKKIGEIGTIDHLIWIAPLSPIEDSKDEMLLEEQNQGVFQVFRIIKALLQVGYGTREIGLFFITIQTQIIHRQETINPTHASLHGLIGSMSKEYPKWKVRLVDVEADKAWPIRDIFALSYDLQGNALVHRDHKWYRQSLIPIQLPFAPEQTRYRKGGVYVVIGGAGGIGEVWSEYMIRKYQAQVVWIGRRERNEGIMQKVNRLALLGPAPIYITADATDQQAMRRAYVEIKKRFPQIHGVIHSAIVLMDQSLANMEEDRFRAGLSAKLDVSVRLAQIFHNEALDFVLFFSGMMSFAKNPGQSNYASGCTFKDAFAMRLSREWSCAVKVMNWGYWGSVGIVASQAYQDRMAREGIGSIEPEDAMEALEALLAGPMGQIALIKMTKPLGKEDSRQEWVEIYPDSSASAIEDVKNRIQLPEIPITTYRLSSSFTRENVSKLSDRTIDFLLQEVSELLQVTVGDIDAGAELQEYGFDPIKLVELINKLNQQFNLDLTSAELTECVTVHQMAHYIVDREGNLFEMNEEEGTST</sequence>
<accession>A0AAP3DCL6</accession>
<dbReference type="InterPro" id="IPR009081">
    <property type="entry name" value="PP-bd_ACP"/>
</dbReference>
<dbReference type="PROSITE" id="PS50075">
    <property type="entry name" value="CARRIER"/>
    <property type="match status" value="2"/>
</dbReference>
<dbReference type="SMART" id="SM01294">
    <property type="entry name" value="PKS_PP_betabranch"/>
    <property type="match status" value="1"/>
</dbReference>
<keyword evidence="4" id="KW-0596">Phosphopantetheine</keyword>
<evidence type="ECO:0000256" key="2">
    <source>
        <dbReference type="ARBA" id="ARBA00004496"/>
    </source>
</evidence>
<dbReference type="InterPro" id="IPR054514">
    <property type="entry name" value="RhiE-like_linker"/>
</dbReference>
<dbReference type="SMART" id="SM00822">
    <property type="entry name" value="PKS_KR"/>
    <property type="match status" value="2"/>
</dbReference>
<evidence type="ECO:0000256" key="10">
    <source>
        <dbReference type="SAM" id="Coils"/>
    </source>
</evidence>
<dbReference type="InterPro" id="IPR020806">
    <property type="entry name" value="PKS_PP-bd"/>
</dbReference>
<dbReference type="Pfam" id="PF08659">
    <property type="entry name" value="KR"/>
    <property type="match status" value="2"/>
</dbReference>
<dbReference type="GO" id="GO:0006633">
    <property type="term" value="P:fatty acid biosynthetic process"/>
    <property type="evidence" value="ECO:0007669"/>
    <property type="project" value="TreeGrafter"/>
</dbReference>
<evidence type="ECO:0000256" key="7">
    <source>
        <dbReference type="ARBA" id="ARBA00022679"/>
    </source>
</evidence>
<dbReference type="Gene3D" id="1.10.1200.10">
    <property type="entry name" value="ACP-like"/>
    <property type="match status" value="2"/>
</dbReference>
<dbReference type="InterPro" id="IPR050091">
    <property type="entry name" value="PKS_NRPS_Biosynth_Enz"/>
</dbReference>
<dbReference type="EMBL" id="JAPTNE010000002">
    <property type="protein sequence ID" value="MCZ0805573.1"/>
    <property type="molecule type" value="Genomic_DNA"/>
</dbReference>
<dbReference type="Pfam" id="PF14765">
    <property type="entry name" value="PS-DH"/>
    <property type="match status" value="1"/>
</dbReference>
<feature type="domain" description="Ketosynthase family 3 (KS3)" evidence="12">
    <location>
        <begin position="905"/>
        <end position="1343"/>
    </location>
</feature>
<dbReference type="SUPFAM" id="SSF53901">
    <property type="entry name" value="Thiolase-like"/>
    <property type="match status" value="1"/>
</dbReference>
<dbReference type="Gene3D" id="3.10.129.120">
    <property type="match status" value="1"/>
</dbReference>
<evidence type="ECO:0000313" key="15">
    <source>
        <dbReference type="Proteomes" id="UP001077662"/>
    </source>
</evidence>
<dbReference type="SUPFAM" id="SSF51735">
    <property type="entry name" value="NAD(P)-binding Rossmann-fold domains"/>
    <property type="match status" value="3"/>
</dbReference>
<dbReference type="PROSITE" id="PS52019">
    <property type="entry name" value="PKS_MFAS_DH"/>
    <property type="match status" value="1"/>
</dbReference>
<keyword evidence="5" id="KW-0963">Cytoplasm</keyword>
<feature type="region of interest" description="N-terminal hotdog fold" evidence="9">
    <location>
        <begin position="42"/>
        <end position="168"/>
    </location>
</feature>
<dbReference type="CDD" id="cd08953">
    <property type="entry name" value="KR_2_SDR_x"/>
    <property type="match status" value="2"/>
</dbReference>
<name>A0AAP3DCL6_BRELA</name>
<dbReference type="Gene3D" id="3.40.50.720">
    <property type="entry name" value="NAD(P)-binding Rossmann-like Domain"/>
    <property type="match status" value="2"/>
</dbReference>
<feature type="domain" description="PKS/mFAS DH" evidence="13">
    <location>
        <begin position="42"/>
        <end position="328"/>
    </location>
</feature>
<comment type="function">
    <text evidence="1">Involved in some intermediate steps for the synthesis of the antibiotic polyketide bacillaene which is involved in secondary metabolism.</text>
</comment>
<evidence type="ECO:0000256" key="1">
    <source>
        <dbReference type="ARBA" id="ARBA00003299"/>
    </source>
</evidence>
<dbReference type="Pfam" id="PF21089">
    <property type="entry name" value="PKS_DH_N"/>
    <property type="match status" value="1"/>
</dbReference>
<feature type="coiled-coil region" evidence="10">
    <location>
        <begin position="1368"/>
        <end position="1426"/>
    </location>
</feature>
<dbReference type="GO" id="GO:0071770">
    <property type="term" value="P:DIM/DIP cell wall layer assembly"/>
    <property type="evidence" value="ECO:0007669"/>
    <property type="project" value="TreeGrafter"/>
</dbReference>
<comment type="pathway">
    <text evidence="3">Antibiotic biosynthesis; bacillaene biosynthesis.</text>
</comment>
<dbReference type="InterPro" id="IPR049900">
    <property type="entry name" value="PKS_mFAS_DH"/>
</dbReference>
<comment type="caution">
    <text evidence="14">The sequence shown here is derived from an EMBL/GenBank/DDBJ whole genome shotgun (WGS) entry which is preliminary data.</text>
</comment>
<comment type="subcellular location">
    <subcellularLocation>
        <location evidence="2">Cytoplasm</location>
    </subcellularLocation>
</comment>
<dbReference type="Gene3D" id="1.10.1240.100">
    <property type="match status" value="1"/>
</dbReference>
<dbReference type="InterPro" id="IPR014031">
    <property type="entry name" value="Ketoacyl_synth_C"/>
</dbReference>
<keyword evidence="10" id="KW-0175">Coiled coil</keyword>
<dbReference type="InterPro" id="IPR020841">
    <property type="entry name" value="PKS_Beta-ketoAc_synthase_dom"/>
</dbReference>
<comment type="caution">
    <text evidence="9">Lacks conserved residue(s) required for the propagation of feature annotation.</text>
</comment>
<evidence type="ECO:0000256" key="3">
    <source>
        <dbReference type="ARBA" id="ARBA00004789"/>
    </source>
</evidence>
<dbReference type="Gene3D" id="3.40.47.10">
    <property type="match status" value="1"/>
</dbReference>
<dbReference type="InterPro" id="IPR013968">
    <property type="entry name" value="PKS_KR"/>
</dbReference>
<feature type="region of interest" description="C-terminal hotdog fold" evidence="9">
    <location>
        <begin position="183"/>
        <end position="328"/>
    </location>
</feature>
<dbReference type="RefSeq" id="WP_258432680.1">
    <property type="nucleotide sequence ID" value="NZ_JANSGW010000002.1"/>
</dbReference>
<dbReference type="GO" id="GO:0031177">
    <property type="term" value="F:phosphopantetheine binding"/>
    <property type="evidence" value="ECO:0007669"/>
    <property type="project" value="InterPro"/>
</dbReference>
<dbReference type="Pfam" id="PF22336">
    <property type="entry name" value="RhiE-like_linker"/>
    <property type="match status" value="1"/>
</dbReference>
<evidence type="ECO:0000256" key="5">
    <source>
        <dbReference type="ARBA" id="ARBA00022490"/>
    </source>
</evidence>
<dbReference type="SMART" id="SM00823">
    <property type="entry name" value="PKS_PP"/>
    <property type="match status" value="2"/>
</dbReference>
<keyword evidence="6" id="KW-0597">Phosphoprotein</keyword>
<dbReference type="Pfam" id="PF02801">
    <property type="entry name" value="Ketoacyl-synt_C"/>
    <property type="match status" value="1"/>
</dbReference>
<evidence type="ECO:0000256" key="9">
    <source>
        <dbReference type="PROSITE-ProRule" id="PRU01363"/>
    </source>
</evidence>
<dbReference type="InterPro" id="IPR049551">
    <property type="entry name" value="PKS_DH_C"/>
</dbReference>
<dbReference type="SMART" id="SM00825">
    <property type="entry name" value="PKS_KS"/>
    <property type="match status" value="1"/>
</dbReference>